<keyword evidence="3" id="KW-0963">Cytoplasm</keyword>
<sequence>MSISGFQEDVDELLAALTPEELQELERELDDTVAPGLRQRDQTTRTPTGDQTTRTPTGDQTTRTPRGDYDQAALLRFWEDENRKLLEDERTERRPDGGRGEPGPDAGGEAPHAATKKSSQRGKKVKESEKEKKDECKEAAGTRSQGPQKKSPPGESRRTGTTAGNPEATAAATAGNPTAVAETLERIRLDDPAVSEVNLNNLEDITQETLLRFADALRNNTHVRVFSLANTRADDRVALAVSEMLRENRSVRSLNVESNFLSGRGVLALLAALRHNRALAELRFHNQRHVCGGKAEMEMVQLLRENTTLLKLGYQFDLPGPRMAATGILTRNQDRKRQRRLRQKEERERGPPAPAGREPGSPKETSPSPKTVETQKGNPPPAPPPPASLAPPTRKISAMVERREGVATATKTPSDRRETESKTLKNGADEKESAETLGNPKNGLKPATPRVASRDDLMAAIRESNVGSLRR</sequence>
<gene>
    <name evidence="9" type="primary">LMOD2</name>
    <name evidence="9" type="ORF">EYF80_037660</name>
</gene>
<feature type="compositionally biased region" description="Low complexity" evidence="8">
    <location>
        <begin position="103"/>
        <end position="113"/>
    </location>
</feature>
<dbReference type="EMBL" id="SRLO01000558">
    <property type="protein sequence ID" value="TNN52121.1"/>
    <property type="molecule type" value="Genomic_DNA"/>
</dbReference>
<dbReference type="Gene3D" id="3.80.10.10">
    <property type="entry name" value="Ribonuclease Inhibitor"/>
    <property type="match status" value="1"/>
</dbReference>
<dbReference type="GO" id="GO:0005523">
    <property type="term" value="F:tropomyosin binding"/>
    <property type="evidence" value="ECO:0007669"/>
    <property type="project" value="InterPro"/>
</dbReference>
<evidence type="ECO:0000256" key="2">
    <source>
        <dbReference type="ARBA" id="ARBA00009345"/>
    </source>
</evidence>
<keyword evidence="10" id="KW-1185">Reference proteome</keyword>
<dbReference type="PANTHER" id="PTHR10901">
    <property type="entry name" value="TROPOMODULIN"/>
    <property type="match status" value="1"/>
</dbReference>
<dbReference type="FunFam" id="3.80.10.10:FF:000078">
    <property type="entry name" value="Leiomodin 3"/>
    <property type="match status" value="1"/>
</dbReference>
<proteinExistence type="inferred from homology"/>
<feature type="compositionally biased region" description="Basic and acidic residues" evidence="8">
    <location>
        <begin position="125"/>
        <end position="140"/>
    </location>
</feature>
<feature type="compositionally biased region" description="Basic and acidic residues" evidence="8">
    <location>
        <begin position="413"/>
        <end position="434"/>
    </location>
</feature>
<evidence type="ECO:0000313" key="9">
    <source>
        <dbReference type="EMBL" id="TNN52121.1"/>
    </source>
</evidence>
<organism evidence="9 10">
    <name type="scientific">Liparis tanakae</name>
    <name type="common">Tanaka's snailfish</name>
    <dbReference type="NCBI Taxonomy" id="230148"/>
    <lineage>
        <taxon>Eukaryota</taxon>
        <taxon>Metazoa</taxon>
        <taxon>Chordata</taxon>
        <taxon>Craniata</taxon>
        <taxon>Vertebrata</taxon>
        <taxon>Euteleostomi</taxon>
        <taxon>Actinopterygii</taxon>
        <taxon>Neopterygii</taxon>
        <taxon>Teleostei</taxon>
        <taxon>Neoteleostei</taxon>
        <taxon>Acanthomorphata</taxon>
        <taxon>Eupercaria</taxon>
        <taxon>Perciformes</taxon>
        <taxon>Cottioidei</taxon>
        <taxon>Cottales</taxon>
        <taxon>Liparidae</taxon>
        <taxon>Liparis</taxon>
    </lineage>
</organism>
<feature type="compositionally biased region" description="Low complexity" evidence="8">
    <location>
        <begin position="44"/>
        <end position="64"/>
    </location>
</feature>
<dbReference type="GO" id="GO:0006936">
    <property type="term" value="P:muscle contraction"/>
    <property type="evidence" value="ECO:0007669"/>
    <property type="project" value="TreeGrafter"/>
</dbReference>
<feature type="region of interest" description="Disordered" evidence="8">
    <location>
        <begin position="325"/>
        <end position="456"/>
    </location>
</feature>
<comment type="caution">
    <text evidence="9">The sequence shown here is derived from an EMBL/GenBank/DDBJ whole genome shotgun (WGS) entry which is preliminary data.</text>
</comment>
<dbReference type="GO" id="GO:0005865">
    <property type="term" value="C:striated muscle thin filament"/>
    <property type="evidence" value="ECO:0007669"/>
    <property type="project" value="TreeGrafter"/>
</dbReference>
<dbReference type="GO" id="GO:0007015">
    <property type="term" value="P:actin filament organization"/>
    <property type="evidence" value="ECO:0007669"/>
    <property type="project" value="TreeGrafter"/>
</dbReference>
<dbReference type="GO" id="GO:0031430">
    <property type="term" value="C:M band"/>
    <property type="evidence" value="ECO:0007669"/>
    <property type="project" value="UniProtKB-SubCell"/>
</dbReference>
<dbReference type="Pfam" id="PF03250">
    <property type="entry name" value="Tropomodulin"/>
    <property type="match status" value="1"/>
</dbReference>
<dbReference type="AlphaFoldDB" id="A0A4Z2GFV8"/>
<feature type="compositionally biased region" description="Basic and acidic residues" evidence="8">
    <location>
        <begin position="77"/>
        <end position="99"/>
    </location>
</feature>
<keyword evidence="5" id="KW-0206">Cytoskeleton</keyword>
<feature type="compositionally biased region" description="Pro residues" evidence="8">
    <location>
        <begin position="378"/>
        <end position="389"/>
    </location>
</feature>
<dbReference type="Proteomes" id="UP000314294">
    <property type="component" value="Unassembled WGS sequence"/>
</dbReference>
<evidence type="ECO:0000256" key="3">
    <source>
        <dbReference type="ARBA" id="ARBA00022490"/>
    </source>
</evidence>
<comment type="similarity">
    <text evidence="2">Belongs to the tropomodulin family.</text>
</comment>
<dbReference type="GO" id="GO:0051694">
    <property type="term" value="P:pointed-end actin filament capping"/>
    <property type="evidence" value="ECO:0007669"/>
    <property type="project" value="InterPro"/>
</dbReference>
<evidence type="ECO:0000256" key="6">
    <source>
        <dbReference type="ARBA" id="ARBA00037833"/>
    </source>
</evidence>
<evidence type="ECO:0000256" key="1">
    <source>
        <dbReference type="ARBA" id="ARBA00004245"/>
    </source>
</evidence>
<name>A0A4Z2GFV8_9TELE</name>
<feature type="compositionally biased region" description="Basic residues" evidence="8">
    <location>
        <begin position="114"/>
        <end position="124"/>
    </location>
</feature>
<accession>A0A4Z2GFV8</accession>
<dbReference type="InterPro" id="IPR004934">
    <property type="entry name" value="TMOD"/>
</dbReference>
<comment type="subcellular location">
    <subcellularLocation>
        <location evidence="1">Cytoplasm</location>
        <location evidence="1">Cytoskeleton</location>
    </subcellularLocation>
    <subcellularLocation>
        <location evidence="6">Cytoplasm</location>
        <location evidence="6">Myofibril</location>
        <location evidence="6">Sarcomere</location>
        <location evidence="6">M line</location>
    </subcellularLocation>
</comment>
<feature type="region of interest" description="Disordered" evidence="8">
    <location>
        <begin position="24"/>
        <end position="177"/>
    </location>
</feature>
<evidence type="ECO:0000313" key="10">
    <source>
        <dbReference type="Proteomes" id="UP000314294"/>
    </source>
</evidence>
<reference evidence="9 10" key="1">
    <citation type="submission" date="2019-03" db="EMBL/GenBank/DDBJ databases">
        <title>First draft genome of Liparis tanakae, snailfish: a comprehensive survey of snailfish specific genes.</title>
        <authorList>
            <person name="Kim W."/>
            <person name="Song I."/>
            <person name="Jeong J.-H."/>
            <person name="Kim D."/>
            <person name="Kim S."/>
            <person name="Ryu S."/>
            <person name="Song J.Y."/>
            <person name="Lee S.K."/>
        </authorList>
    </citation>
    <scope>NUCLEOTIDE SEQUENCE [LARGE SCALE GENOMIC DNA]</scope>
    <source>
        <tissue evidence="9">Muscle</tissue>
    </source>
</reference>
<evidence type="ECO:0000256" key="5">
    <source>
        <dbReference type="ARBA" id="ARBA00023212"/>
    </source>
</evidence>
<keyword evidence="4" id="KW-0175">Coiled coil</keyword>
<dbReference type="SUPFAM" id="SSF52047">
    <property type="entry name" value="RNI-like"/>
    <property type="match status" value="1"/>
</dbReference>
<dbReference type="OrthoDB" id="2163268at2759"/>
<evidence type="ECO:0000256" key="7">
    <source>
        <dbReference type="ARBA" id="ARBA00070923"/>
    </source>
</evidence>
<dbReference type="PANTHER" id="PTHR10901:SF12">
    <property type="entry name" value="LEIOMODIN-2"/>
    <property type="match status" value="1"/>
</dbReference>
<feature type="compositionally biased region" description="Polar residues" evidence="8">
    <location>
        <begin position="363"/>
        <end position="377"/>
    </location>
</feature>
<evidence type="ECO:0000256" key="4">
    <source>
        <dbReference type="ARBA" id="ARBA00023054"/>
    </source>
</evidence>
<protein>
    <recommendedName>
        <fullName evidence="7">Leiomodin-3</fullName>
    </recommendedName>
</protein>
<dbReference type="InterPro" id="IPR032675">
    <property type="entry name" value="LRR_dom_sf"/>
</dbReference>
<evidence type="ECO:0000256" key="8">
    <source>
        <dbReference type="SAM" id="MobiDB-lite"/>
    </source>
</evidence>
<feature type="compositionally biased region" description="Low complexity" evidence="8">
    <location>
        <begin position="159"/>
        <end position="177"/>
    </location>
</feature>
<dbReference type="GO" id="GO:0030239">
    <property type="term" value="P:myofibril assembly"/>
    <property type="evidence" value="ECO:0007669"/>
    <property type="project" value="TreeGrafter"/>
</dbReference>